<comment type="similarity">
    <text evidence="2">Belongs to the glycosyltransferase 15 family.</text>
</comment>
<evidence type="ECO:0000256" key="4">
    <source>
        <dbReference type="ARBA" id="ARBA00022679"/>
    </source>
</evidence>
<dbReference type="SUPFAM" id="SSF53448">
    <property type="entry name" value="Nucleotide-diphospho-sugar transferases"/>
    <property type="match status" value="1"/>
</dbReference>
<dbReference type="GO" id="GO:0005794">
    <property type="term" value="C:Golgi apparatus"/>
    <property type="evidence" value="ECO:0007669"/>
    <property type="project" value="TreeGrafter"/>
</dbReference>
<dbReference type="GO" id="GO:0000032">
    <property type="term" value="P:cell wall mannoprotein biosynthetic process"/>
    <property type="evidence" value="ECO:0007669"/>
    <property type="project" value="TreeGrafter"/>
</dbReference>
<sequence length="416" mass="49286">MIGKLHLSKRTVRNGIILITIIGLIYGFWSTYGIEDRIAELKPEPESEPKSSVQDEKPVEKFYTDDRGNDIILSLVRNEELDGMLQSIRQFERRFNKKYHYDWWFVNDKKFTEEFINGTSNEVSGNVKYITLPKEFFDYPDNIDRGKAAKVREEMGKKKIAYGASESYRFMCRFNSGLFYKLPELANVEYYWRVEPYVKFGCDINYDVFQHMRQNDKLYGFAMAMGEDQKTIPTLWEHTYKYFFEMHPELVSKRNNFKFISDDDGATYNGCHFWTNFEIAHLKIFKDPSYGYESYFQYLDSLGGFFYERWGDAPVHTLAFSLLLDVDQIHFVPDTGYAHNPNQDCPRDNPLKEILRCNCQASKDFTWHRWSCVSKFFDVNGLQRPDTLSQVKKHYSYLLPENKNMDRTQPMTTELK</sequence>
<dbReference type="PANTHER" id="PTHR31121:SF6">
    <property type="entry name" value="ALPHA-1,2 MANNOSYLTRANSFERASE KTR1"/>
    <property type="match status" value="1"/>
</dbReference>
<dbReference type="Pfam" id="PF01793">
    <property type="entry name" value="Glyco_transf_15"/>
    <property type="match status" value="1"/>
</dbReference>
<dbReference type="InterPro" id="IPR002685">
    <property type="entry name" value="Glyco_trans_15"/>
</dbReference>
<evidence type="ECO:0000313" key="8">
    <source>
        <dbReference type="EMBL" id="CAG99663.1"/>
    </source>
</evidence>
<dbReference type="FunFam" id="3.90.550.10:FF:000051">
    <property type="entry name" value="Alpha-1,2-mannosyltransferase (Ktr4)"/>
    <property type="match status" value="1"/>
</dbReference>
<proteinExistence type="inferred from homology"/>
<protein>
    <submittedName>
        <fullName evidence="8">KLLA0E13861p</fullName>
    </submittedName>
</protein>
<keyword evidence="7" id="KW-0812">Transmembrane</keyword>
<dbReference type="OMA" id="YSRWGDA"/>
<keyword evidence="5" id="KW-0735">Signal-anchor</keyword>
<dbReference type="GO" id="GO:0006493">
    <property type="term" value="P:protein O-linked glycosylation"/>
    <property type="evidence" value="ECO:0007669"/>
    <property type="project" value="TreeGrafter"/>
</dbReference>
<evidence type="ECO:0000313" key="9">
    <source>
        <dbReference type="Proteomes" id="UP000000598"/>
    </source>
</evidence>
<name>Q6CNB3_KLULA</name>
<dbReference type="Gene3D" id="3.90.550.10">
    <property type="entry name" value="Spore Coat Polysaccharide Biosynthesis Protein SpsA, Chain A"/>
    <property type="match status" value="1"/>
</dbReference>
<keyword evidence="3" id="KW-0328">Glycosyltransferase</keyword>
<evidence type="ECO:0000256" key="5">
    <source>
        <dbReference type="ARBA" id="ARBA00022968"/>
    </source>
</evidence>
<dbReference type="EMBL" id="CR382125">
    <property type="protein sequence ID" value="CAG99663.1"/>
    <property type="molecule type" value="Genomic_DNA"/>
</dbReference>
<dbReference type="CAZy" id="GT15">
    <property type="family name" value="Glycosyltransferase Family 15"/>
</dbReference>
<dbReference type="InParanoid" id="Q6CNB3"/>
<dbReference type="RefSeq" id="XP_454576.1">
    <property type="nucleotide sequence ID" value="XM_454576.1"/>
</dbReference>
<evidence type="ECO:0000256" key="6">
    <source>
        <dbReference type="PIRSR" id="PIRSR018153-1"/>
    </source>
</evidence>
<dbReference type="GeneID" id="2893946"/>
<dbReference type="GO" id="GO:0006487">
    <property type="term" value="P:protein N-linked glycosylation"/>
    <property type="evidence" value="ECO:0007669"/>
    <property type="project" value="TreeGrafter"/>
</dbReference>
<evidence type="ECO:0000256" key="7">
    <source>
        <dbReference type="SAM" id="Phobius"/>
    </source>
</evidence>
<evidence type="ECO:0000256" key="3">
    <source>
        <dbReference type="ARBA" id="ARBA00022676"/>
    </source>
</evidence>
<gene>
    <name evidence="8" type="ORF">KLLA0_E13861g</name>
</gene>
<evidence type="ECO:0000256" key="2">
    <source>
        <dbReference type="ARBA" id="ARBA00007677"/>
    </source>
</evidence>
<dbReference type="KEGG" id="kla:KLLA0_E13861g"/>
<accession>Q6CNB3</accession>
<dbReference type="HOGENOM" id="CLU_024327_4_1_1"/>
<dbReference type="Proteomes" id="UP000000598">
    <property type="component" value="Chromosome E"/>
</dbReference>
<dbReference type="GO" id="GO:0016020">
    <property type="term" value="C:membrane"/>
    <property type="evidence" value="ECO:0007669"/>
    <property type="project" value="UniProtKB-SubCell"/>
</dbReference>
<keyword evidence="7" id="KW-1133">Transmembrane helix</keyword>
<feature type="active site" description="Nucleophile" evidence="6">
    <location>
        <position position="278"/>
    </location>
</feature>
<dbReference type="InterPro" id="IPR029044">
    <property type="entry name" value="Nucleotide-diphossugar_trans"/>
</dbReference>
<dbReference type="AlphaFoldDB" id="Q6CNB3"/>
<reference evidence="8 9" key="1">
    <citation type="journal article" date="2004" name="Nature">
        <title>Genome evolution in yeasts.</title>
        <authorList>
            <consortium name="Genolevures"/>
            <person name="Dujon B."/>
            <person name="Sherman D."/>
            <person name="Fischer G."/>
            <person name="Durrens P."/>
            <person name="Casaregola S."/>
            <person name="Lafontaine I."/>
            <person name="de Montigny J."/>
            <person name="Marck C."/>
            <person name="Neuveglise C."/>
            <person name="Talla E."/>
            <person name="Goffard N."/>
            <person name="Frangeul L."/>
            <person name="Aigle M."/>
            <person name="Anthouard V."/>
            <person name="Babour A."/>
            <person name="Barbe V."/>
            <person name="Barnay S."/>
            <person name="Blanchin S."/>
            <person name="Beckerich J.M."/>
            <person name="Beyne E."/>
            <person name="Bleykasten C."/>
            <person name="Boisrame A."/>
            <person name="Boyer J."/>
            <person name="Cattolico L."/>
            <person name="Confanioleri F."/>
            <person name="de Daruvar A."/>
            <person name="Despons L."/>
            <person name="Fabre E."/>
            <person name="Fairhead C."/>
            <person name="Ferry-Dumazet H."/>
            <person name="Groppi A."/>
            <person name="Hantraye F."/>
            <person name="Hennequin C."/>
            <person name="Jauniaux N."/>
            <person name="Joyet P."/>
            <person name="Kachouri R."/>
            <person name="Kerrest A."/>
            <person name="Koszul R."/>
            <person name="Lemaire M."/>
            <person name="Lesur I."/>
            <person name="Ma L."/>
            <person name="Muller H."/>
            <person name="Nicaud J.M."/>
            <person name="Nikolski M."/>
            <person name="Oztas S."/>
            <person name="Ozier-Kalogeropoulos O."/>
            <person name="Pellenz S."/>
            <person name="Potier S."/>
            <person name="Richard G.F."/>
            <person name="Straub M.L."/>
            <person name="Suleau A."/>
            <person name="Swennene D."/>
            <person name="Tekaia F."/>
            <person name="Wesolowski-Louvel M."/>
            <person name="Westhof E."/>
            <person name="Wirth B."/>
            <person name="Zeniou-Meyer M."/>
            <person name="Zivanovic I."/>
            <person name="Bolotin-Fukuhara M."/>
            <person name="Thierry A."/>
            <person name="Bouchier C."/>
            <person name="Caudron B."/>
            <person name="Scarpelli C."/>
            <person name="Gaillardin C."/>
            <person name="Weissenbach J."/>
            <person name="Wincker P."/>
            <person name="Souciet J.L."/>
        </authorList>
    </citation>
    <scope>NUCLEOTIDE SEQUENCE [LARGE SCALE GENOMIC DNA]</scope>
    <source>
        <strain evidence="9">ATCC 8585 / CBS 2359 / DSM 70799 / NBRC 1267 / NRRL Y-1140 / WM37</strain>
    </source>
</reference>
<dbReference type="PANTHER" id="PTHR31121">
    <property type="entry name" value="ALPHA-1,2 MANNOSYLTRANSFERASE KTR1"/>
    <property type="match status" value="1"/>
</dbReference>
<dbReference type="GO" id="GO:0000026">
    <property type="term" value="F:alpha-1,2-mannosyltransferase activity"/>
    <property type="evidence" value="ECO:0007669"/>
    <property type="project" value="TreeGrafter"/>
</dbReference>
<organism evidence="8 9">
    <name type="scientific">Kluyveromyces lactis (strain ATCC 8585 / CBS 2359 / DSM 70799 / NBRC 1267 / NRRL Y-1140 / WM37)</name>
    <name type="common">Yeast</name>
    <name type="synonym">Candida sphaerica</name>
    <dbReference type="NCBI Taxonomy" id="284590"/>
    <lineage>
        <taxon>Eukaryota</taxon>
        <taxon>Fungi</taxon>
        <taxon>Dikarya</taxon>
        <taxon>Ascomycota</taxon>
        <taxon>Saccharomycotina</taxon>
        <taxon>Saccharomycetes</taxon>
        <taxon>Saccharomycetales</taxon>
        <taxon>Saccharomycetaceae</taxon>
        <taxon>Kluyveromyces</taxon>
    </lineage>
</organism>
<keyword evidence="4" id="KW-0808">Transferase</keyword>
<keyword evidence="7" id="KW-0472">Membrane</keyword>
<comment type="subcellular location">
    <subcellularLocation>
        <location evidence="1">Membrane</location>
        <topology evidence="1">Single-pass type II membrane protein</topology>
    </subcellularLocation>
</comment>
<dbReference type="PaxDb" id="284590-Q6CNB3"/>
<feature type="transmembrane region" description="Helical" evidence="7">
    <location>
        <begin position="12"/>
        <end position="29"/>
    </location>
</feature>
<keyword evidence="9" id="KW-1185">Reference proteome</keyword>
<dbReference type="PIRSF" id="PIRSF018153">
    <property type="entry name" value="Glyco_trans_15"/>
    <property type="match status" value="1"/>
</dbReference>
<dbReference type="eggNOG" id="KOG4472">
    <property type="taxonomic scope" value="Eukaryota"/>
</dbReference>
<evidence type="ECO:0000256" key="1">
    <source>
        <dbReference type="ARBA" id="ARBA00004606"/>
    </source>
</evidence>